<keyword evidence="1" id="KW-0472">Membrane</keyword>
<keyword evidence="3" id="KW-1185">Reference proteome</keyword>
<dbReference type="RefSeq" id="WP_281065600.1">
    <property type="nucleotide sequence ID" value="NZ_JAGINW010000001.1"/>
</dbReference>
<comment type="caution">
    <text evidence="2">The sequence shown here is derived from an EMBL/GenBank/DDBJ whole genome shotgun (WGS) entry which is preliminary data.</text>
</comment>
<keyword evidence="1" id="KW-0812">Transmembrane</keyword>
<evidence type="ECO:0000313" key="3">
    <source>
        <dbReference type="Proteomes" id="UP001519332"/>
    </source>
</evidence>
<keyword evidence="1" id="KW-1133">Transmembrane helix</keyword>
<protein>
    <submittedName>
        <fullName evidence="2">Uncharacterized protein</fullName>
    </submittedName>
</protein>
<name>A0ABS4TYS4_9PSEU</name>
<dbReference type="EMBL" id="JAGINW010000001">
    <property type="protein sequence ID" value="MBP2329526.1"/>
    <property type="molecule type" value="Genomic_DNA"/>
</dbReference>
<sequence>MNRTVIKEICQLIRAGMDSWGHTLRLSVIIVVLTVAAVAVVSVR</sequence>
<proteinExistence type="predicted"/>
<gene>
    <name evidence="2" type="ORF">JOF56_009911</name>
</gene>
<dbReference type="Proteomes" id="UP001519332">
    <property type="component" value="Unassembled WGS sequence"/>
</dbReference>
<accession>A0ABS4TYS4</accession>
<evidence type="ECO:0000313" key="2">
    <source>
        <dbReference type="EMBL" id="MBP2329526.1"/>
    </source>
</evidence>
<organism evidence="2 3">
    <name type="scientific">Kibdelosporangium banguiense</name>
    <dbReference type="NCBI Taxonomy" id="1365924"/>
    <lineage>
        <taxon>Bacteria</taxon>
        <taxon>Bacillati</taxon>
        <taxon>Actinomycetota</taxon>
        <taxon>Actinomycetes</taxon>
        <taxon>Pseudonocardiales</taxon>
        <taxon>Pseudonocardiaceae</taxon>
        <taxon>Kibdelosporangium</taxon>
    </lineage>
</organism>
<feature type="transmembrane region" description="Helical" evidence="1">
    <location>
        <begin position="24"/>
        <end position="43"/>
    </location>
</feature>
<evidence type="ECO:0000256" key="1">
    <source>
        <dbReference type="SAM" id="Phobius"/>
    </source>
</evidence>
<reference evidence="2 3" key="1">
    <citation type="submission" date="2021-03" db="EMBL/GenBank/DDBJ databases">
        <title>Sequencing the genomes of 1000 actinobacteria strains.</title>
        <authorList>
            <person name="Klenk H.-P."/>
        </authorList>
    </citation>
    <scope>NUCLEOTIDE SEQUENCE [LARGE SCALE GENOMIC DNA]</scope>
    <source>
        <strain evidence="2 3">DSM 46670</strain>
    </source>
</reference>